<evidence type="ECO:0000313" key="2">
    <source>
        <dbReference type="EMBL" id="PPK95340.1"/>
    </source>
</evidence>
<feature type="chain" id="PRO_5015447323" description="LppP/LprE lipoprotein" evidence="1">
    <location>
        <begin position="22"/>
        <end position="168"/>
    </location>
</feature>
<name>A0A2S6IMH4_9ACTN</name>
<organism evidence="2 3">
    <name type="scientific">Kineococcus xinjiangensis</name>
    <dbReference type="NCBI Taxonomy" id="512762"/>
    <lineage>
        <taxon>Bacteria</taxon>
        <taxon>Bacillati</taxon>
        <taxon>Actinomycetota</taxon>
        <taxon>Actinomycetes</taxon>
        <taxon>Kineosporiales</taxon>
        <taxon>Kineosporiaceae</taxon>
        <taxon>Kineococcus</taxon>
    </lineage>
</organism>
<comment type="caution">
    <text evidence="2">The sequence shown here is derived from an EMBL/GenBank/DDBJ whole genome shotgun (WGS) entry which is preliminary data.</text>
</comment>
<reference evidence="2 3" key="1">
    <citation type="submission" date="2018-02" db="EMBL/GenBank/DDBJ databases">
        <title>Genomic Encyclopedia of Archaeal and Bacterial Type Strains, Phase II (KMG-II): from individual species to whole genera.</title>
        <authorList>
            <person name="Goeker M."/>
        </authorList>
    </citation>
    <scope>NUCLEOTIDE SEQUENCE [LARGE SCALE GENOMIC DNA]</scope>
    <source>
        <strain evidence="2 3">DSM 22857</strain>
    </source>
</reference>
<dbReference type="PROSITE" id="PS51257">
    <property type="entry name" value="PROKAR_LIPOPROTEIN"/>
    <property type="match status" value="1"/>
</dbReference>
<dbReference type="EMBL" id="PTJD01000006">
    <property type="protein sequence ID" value="PPK95340.1"/>
    <property type="molecule type" value="Genomic_DNA"/>
</dbReference>
<evidence type="ECO:0008006" key="4">
    <source>
        <dbReference type="Google" id="ProtNLM"/>
    </source>
</evidence>
<protein>
    <recommendedName>
        <fullName evidence="4">LppP/LprE lipoprotein</fullName>
    </recommendedName>
</protein>
<gene>
    <name evidence="2" type="ORF">CLV92_106161</name>
</gene>
<evidence type="ECO:0000256" key="1">
    <source>
        <dbReference type="SAM" id="SignalP"/>
    </source>
</evidence>
<evidence type="ECO:0000313" key="3">
    <source>
        <dbReference type="Proteomes" id="UP000239485"/>
    </source>
</evidence>
<dbReference type="RefSeq" id="WP_104432711.1">
    <property type="nucleotide sequence ID" value="NZ_PTJD01000006.1"/>
</dbReference>
<dbReference type="AlphaFoldDB" id="A0A2S6IMH4"/>
<keyword evidence="1" id="KW-0732">Signal</keyword>
<keyword evidence="3" id="KW-1185">Reference proteome</keyword>
<dbReference type="OrthoDB" id="9863337at2"/>
<dbReference type="Proteomes" id="UP000239485">
    <property type="component" value="Unassembled WGS sequence"/>
</dbReference>
<feature type="signal peptide" evidence="1">
    <location>
        <begin position="1"/>
        <end position="21"/>
    </location>
</feature>
<proteinExistence type="predicted"/>
<accession>A0A2S6IMH4</accession>
<sequence length="168" mass="16941">MRAHVLAASGAALLLLATACAGPLPGVACTSVGPPFGLTFDMTALNGPPQPADSPIVADYCADDACQGTYVRLFSADPAVTGGGDMRSAFIFDPDMTATPTAHLRLHDEGGPVTRAASTAVAARAVSSDVNGPGCIAEGHWGAVRVEPDGSLTDVTATTPLPESLQPR</sequence>